<reference evidence="2 3" key="1">
    <citation type="submission" date="2020-04" db="EMBL/GenBank/DDBJ databases">
        <title>Perkinsus chesapeaki whole genome sequence.</title>
        <authorList>
            <person name="Bogema D.R."/>
        </authorList>
    </citation>
    <scope>NUCLEOTIDE SEQUENCE [LARGE SCALE GENOMIC DNA]</scope>
    <source>
        <strain evidence="2">ATCC PRA-425</strain>
    </source>
</reference>
<evidence type="ECO:0000256" key="1">
    <source>
        <dbReference type="SAM" id="MobiDB-lite"/>
    </source>
</evidence>
<dbReference type="EMBL" id="JAAPAO010000742">
    <property type="protein sequence ID" value="KAF4654340.1"/>
    <property type="molecule type" value="Genomic_DNA"/>
</dbReference>
<feature type="region of interest" description="Disordered" evidence="1">
    <location>
        <begin position="356"/>
        <end position="408"/>
    </location>
</feature>
<feature type="compositionally biased region" description="Polar residues" evidence="1">
    <location>
        <begin position="247"/>
        <end position="257"/>
    </location>
</feature>
<name>A0A7J6L586_PERCH</name>
<feature type="compositionally biased region" description="Basic and acidic residues" evidence="1">
    <location>
        <begin position="399"/>
        <end position="408"/>
    </location>
</feature>
<organism evidence="2 3">
    <name type="scientific">Perkinsus chesapeaki</name>
    <name type="common">Clam parasite</name>
    <name type="synonym">Perkinsus andrewsi</name>
    <dbReference type="NCBI Taxonomy" id="330153"/>
    <lineage>
        <taxon>Eukaryota</taxon>
        <taxon>Sar</taxon>
        <taxon>Alveolata</taxon>
        <taxon>Perkinsozoa</taxon>
        <taxon>Perkinsea</taxon>
        <taxon>Perkinsida</taxon>
        <taxon>Perkinsidae</taxon>
        <taxon>Perkinsus</taxon>
    </lineage>
</organism>
<feature type="non-terminal residue" evidence="2">
    <location>
        <position position="1"/>
    </location>
</feature>
<comment type="caution">
    <text evidence="2">The sequence shown here is derived from an EMBL/GenBank/DDBJ whole genome shotgun (WGS) entry which is preliminary data.</text>
</comment>
<protein>
    <submittedName>
        <fullName evidence="2">Uncharacterized protein</fullName>
    </submittedName>
</protein>
<feature type="region of interest" description="Disordered" evidence="1">
    <location>
        <begin position="181"/>
        <end position="329"/>
    </location>
</feature>
<evidence type="ECO:0000313" key="3">
    <source>
        <dbReference type="Proteomes" id="UP000591131"/>
    </source>
</evidence>
<keyword evidence="3" id="KW-1185">Reference proteome</keyword>
<feature type="compositionally biased region" description="Low complexity" evidence="1">
    <location>
        <begin position="209"/>
        <end position="246"/>
    </location>
</feature>
<proteinExistence type="predicted"/>
<feature type="compositionally biased region" description="Basic and acidic residues" evidence="1">
    <location>
        <begin position="261"/>
        <end position="280"/>
    </location>
</feature>
<gene>
    <name evidence="2" type="ORF">FOL47_010029</name>
</gene>
<feature type="compositionally biased region" description="Low complexity" evidence="1">
    <location>
        <begin position="374"/>
        <end position="383"/>
    </location>
</feature>
<accession>A0A7J6L586</accession>
<sequence>TNGSPSSVVDDHIGCVSLPWAPLVVDFLNSLDPAGDWDRDMVEFIYCYWFDEFDTDEVLPVNPGEHLLLTPTDLGLDKRRTLDAWVAAEIVSVEETSSIVRQKKYKSQTIKCRICDENIYNLIIRKRPEMRAEDGLLVKENFIYEKREGTRAEIYLRLKKELKHVDVETYRTWLEKREVPLSSEEEVEAKKRKKNSTAGRNRRRARGDSSVTGRSRGGSISSPITSRTNSPSSKTASPSLSPESPEAVQTASASPSPDDTIESRVRRSSRRGEKRSDAELAKLIQDNLLQDNSSYGRYYKLKRLREEGGGPPEPPPTPASPGKQPIRAAAPVGGGKLLEVHEAVREAVASVEVIPEVSEEREPSANVAKKKGRASSSKSSGGNKRPRSEGSKSESMPVEDPRELTEKRARTFLSQPVVDRDYVSRLETVLPVNRVRQRQKAAEGFASAIERGVRSNGKTHVDDFCREAGELLEDKIFVNAGGITEAGWSKYVWGKERLSLRKSAFCDRGGILETELLCAIPEKEAELKLLNSPG</sequence>
<dbReference type="OrthoDB" id="10621627at2759"/>
<feature type="compositionally biased region" description="Basic residues" evidence="1">
    <location>
        <begin position="190"/>
        <end position="205"/>
    </location>
</feature>
<dbReference type="Proteomes" id="UP000591131">
    <property type="component" value="Unassembled WGS sequence"/>
</dbReference>
<dbReference type="AlphaFoldDB" id="A0A7J6L586"/>
<evidence type="ECO:0000313" key="2">
    <source>
        <dbReference type="EMBL" id="KAF4654340.1"/>
    </source>
</evidence>